<gene>
    <name evidence="2" type="ORF">AVDCRST_MAG41-372</name>
</gene>
<accession>A0A6J4HAD6</accession>
<reference evidence="2" key="1">
    <citation type="submission" date="2020-02" db="EMBL/GenBank/DDBJ databases">
        <authorList>
            <person name="Meier V. D."/>
        </authorList>
    </citation>
    <scope>NUCLEOTIDE SEQUENCE</scope>
    <source>
        <strain evidence="2">AVDCRST_MAG41</strain>
    </source>
</reference>
<sequence length="23" mass="2586">WWHRSPSCSPAAAARPVRPPCPR</sequence>
<feature type="non-terminal residue" evidence="2">
    <location>
        <position position="23"/>
    </location>
</feature>
<feature type="region of interest" description="Disordered" evidence="1">
    <location>
        <begin position="1"/>
        <end position="23"/>
    </location>
</feature>
<feature type="compositionally biased region" description="Low complexity" evidence="1">
    <location>
        <begin position="1"/>
        <end position="16"/>
    </location>
</feature>
<protein>
    <submittedName>
        <fullName evidence="2">Uncharacterized protein</fullName>
    </submittedName>
</protein>
<evidence type="ECO:0000313" key="2">
    <source>
        <dbReference type="EMBL" id="CAA9218835.1"/>
    </source>
</evidence>
<organism evidence="2">
    <name type="scientific">uncultured Mycobacteriales bacterium</name>
    <dbReference type="NCBI Taxonomy" id="581187"/>
    <lineage>
        <taxon>Bacteria</taxon>
        <taxon>Bacillati</taxon>
        <taxon>Actinomycetota</taxon>
        <taxon>Actinomycetes</taxon>
        <taxon>Mycobacteriales</taxon>
        <taxon>environmental samples</taxon>
    </lineage>
</organism>
<feature type="non-terminal residue" evidence="2">
    <location>
        <position position="1"/>
    </location>
</feature>
<proteinExistence type="predicted"/>
<name>A0A6J4HAD6_9ACTN</name>
<dbReference type="EMBL" id="CADCTP010000034">
    <property type="protein sequence ID" value="CAA9218835.1"/>
    <property type="molecule type" value="Genomic_DNA"/>
</dbReference>
<evidence type="ECO:0000256" key="1">
    <source>
        <dbReference type="SAM" id="MobiDB-lite"/>
    </source>
</evidence>
<dbReference type="AlphaFoldDB" id="A0A6J4HAD6"/>